<feature type="binding site" evidence="5">
    <location>
        <position position="127"/>
    </location>
    <ligand>
        <name>phosphate</name>
        <dbReference type="ChEBI" id="CHEBI:43474"/>
    </ligand>
</feature>
<evidence type="ECO:0000256" key="6">
    <source>
        <dbReference type="SAM" id="MobiDB-lite"/>
    </source>
</evidence>
<proteinExistence type="inferred from homology"/>
<dbReference type="STRING" id="1901.BB341_12745"/>
<dbReference type="PANTHER" id="PTHR42996:SF1">
    <property type="entry name" value="PHOSPHATE-BINDING PROTEIN PSTS"/>
    <property type="match status" value="1"/>
</dbReference>
<dbReference type="GO" id="GO:0035435">
    <property type="term" value="P:phosphate ion transmembrane transport"/>
    <property type="evidence" value="ECO:0007669"/>
    <property type="project" value="InterPro"/>
</dbReference>
<dbReference type="PANTHER" id="PTHR42996">
    <property type="entry name" value="PHOSPHATE-BINDING PROTEIN PSTS"/>
    <property type="match status" value="1"/>
</dbReference>
<comment type="similarity">
    <text evidence="1 4">Belongs to the PstS family.</text>
</comment>
<evidence type="ECO:0000256" key="2">
    <source>
        <dbReference type="ARBA" id="ARBA00022448"/>
    </source>
</evidence>
<gene>
    <name evidence="8" type="primary">pstS</name>
    <name evidence="8" type="ORF">SCLAV_3169</name>
</gene>
<feature type="region of interest" description="Disordered" evidence="6">
    <location>
        <begin position="1"/>
        <end position="23"/>
    </location>
</feature>
<dbReference type="GO" id="GO:0042301">
    <property type="term" value="F:phosphate ion binding"/>
    <property type="evidence" value="ECO:0007669"/>
    <property type="project" value="InterPro"/>
</dbReference>
<evidence type="ECO:0000256" key="4">
    <source>
        <dbReference type="PIRNR" id="PIRNR002756"/>
    </source>
</evidence>
<accession>E2PYQ9</accession>
<dbReference type="AlphaFoldDB" id="E2PYQ9"/>
<dbReference type="PIRSF" id="PIRSF002756">
    <property type="entry name" value="PstS"/>
    <property type="match status" value="1"/>
</dbReference>
<dbReference type="Proteomes" id="UP000002357">
    <property type="component" value="Chromosome"/>
</dbReference>
<keyword evidence="2 4" id="KW-0813">Transport</keyword>
<protein>
    <recommendedName>
        <fullName evidence="4">Phosphate-binding protein</fullName>
    </recommendedName>
</protein>
<dbReference type="CDD" id="cd13565">
    <property type="entry name" value="PBP2_PstS"/>
    <property type="match status" value="1"/>
</dbReference>
<dbReference type="eggNOG" id="COG0226">
    <property type="taxonomic scope" value="Bacteria"/>
</dbReference>
<feature type="domain" description="PBP" evidence="7">
    <location>
        <begin position="88"/>
        <end position="381"/>
    </location>
</feature>
<evidence type="ECO:0000256" key="5">
    <source>
        <dbReference type="PIRSR" id="PIRSR002756-1"/>
    </source>
</evidence>
<dbReference type="GO" id="GO:0043190">
    <property type="term" value="C:ATP-binding cassette (ABC) transporter complex"/>
    <property type="evidence" value="ECO:0007669"/>
    <property type="project" value="InterPro"/>
</dbReference>
<organism evidence="8 9">
    <name type="scientific">Streptomyces clavuligerus</name>
    <dbReference type="NCBI Taxonomy" id="1901"/>
    <lineage>
        <taxon>Bacteria</taxon>
        <taxon>Bacillati</taxon>
        <taxon>Actinomycetota</taxon>
        <taxon>Actinomycetes</taxon>
        <taxon>Kitasatosporales</taxon>
        <taxon>Streptomycetaceae</taxon>
        <taxon>Streptomyces</taxon>
    </lineage>
</organism>
<dbReference type="Pfam" id="PF12849">
    <property type="entry name" value="PBP_like_2"/>
    <property type="match status" value="1"/>
</dbReference>
<dbReference type="EMBL" id="CM000913">
    <property type="protein sequence ID" value="EFG08240.1"/>
    <property type="molecule type" value="Genomic_DNA"/>
</dbReference>
<reference evidence="8 9" key="1">
    <citation type="journal article" date="2010" name="Genome Biol. Evol.">
        <title>The sequence of a 1.8-mb bacterial linear plasmid reveals a rich evolutionary reservoir of secondary metabolic pathways.</title>
        <authorList>
            <person name="Medema M.H."/>
            <person name="Trefzer A."/>
            <person name="Kovalchuk A."/>
            <person name="van den Berg M."/>
            <person name="Mueller U."/>
            <person name="Heijne W."/>
            <person name="Wu L."/>
            <person name="Alam M.T."/>
            <person name="Ronning C.M."/>
            <person name="Nierman W.C."/>
            <person name="Bovenberg R.A.L."/>
            <person name="Breitling R."/>
            <person name="Takano E."/>
        </authorList>
    </citation>
    <scope>NUCLEOTIDE SEQUENCE [LARGE SCALE GENOMIC DNA]</scope>
    <source>
        <strain evidence="9">ATCC 27064 / DSM 738 / JCM 4710 / NBRC 13307 / NCIMB 12785 / NRRL 3585 / VKM Ac-602</strain>
    </source>
</reference>
<dbReference type="InterPro" id="IPR005673">
    <property type="entry name" value="ABC_phos-bd_PstS"/>
</dbReference>
<dbReference type="InterPro" id="IPR024370">
    <property type="entry name" value="PBP_domain"/>
</dbReference>
<keyword evidence="3 4" id="KW-0592">Phosphate transport</keyword>
<evidence type="ECO:0000259" key="7">
    <source>
        <dbReference type="Pfam" id="PF12849"/>
    </source>
</evidence>
<evidence type="ECO:0000256" key="1">
    <source>
        <dbReference type="ARBA" id="ARBA00008725"/>
    </source>
</evidence>
<feature type="binding site" evidence="5">
    <location>
        <begin position="97"/>
        <end position="99"/>
    </location>
    <ligand>
        <name>phosphate</name>
        <dbReference type="ChEBI" id="CHEBI:43474"/>
    </ligand>
</feature>
<keyword evidence="9" id="KW-1185">Reference proteome</keyword>
<dbReference type="Gene3D" id="3.40.190.10">
    <property type="entry name" value="Periplasmic binding protein-like II"/>
    <property type="match status" value="2"/>
</dbReference>
<evidence type="ECO:0000313" key="9">
    <source>
        <dbReference type="Proteomes" id="UP000002357"/>
    </source>
</evidence>
<sequence>MTGTGPDVPLPITRRRSAPRYGQASGGFWKEHWKVKLQRNNGLRATALGALAVTGALVLTACGSDDNAGSGGGSGKTTAASNISCEGAKGKLLASGSSAQKNAMDLWVKNYMAACSGVEINYKSSSSGEGIVAFNQGTVGFAGSDSALKPEEVEESKKTCKTGQGINLPMVGGPIAIGYNLSGVDNLVLDAPTIAKIFDDKIKKWNDPAIAELNKGKSLPDKAIQAFHRSEDSGTTQNLGKYLGAAAAKEWPYEAEKKWPAPGGQAASGSSGVAAQVKQVDGAIGYFELSYATSQSIPTVSIATGASAPVAATSENASKAIAAAKVKGTGKDLALELDYTTKAEGAYPLVLVTYEVVCDSGNKADTLDTVKSFLTYTSSEEGQKLLSEHGYAPIPAEINAKVRETVAGLK</sequence>
<feature type="binding site" evidence="5">
    <location>
        <begin position="233"/>
        <end position="235"/>
    </location>
    <ligand>
        <name>phosphate</name>
        <dbReference type="ChEBI" id="CHEBI:43474"/>
    </ligand>
</feature>
<evidence type="ECO:0000313" key="8">
    <source>
        <dbReference type="EMBL" id="EFG08240.1"/>
    </source>
</evidence>
<name>E2PYQ9_STRCL</name>
<evidence type="ECO:0000256" key="3">
    <source>
        <dbReference type="ARBA" id="ARBA00022592"/>
    </source>
</evidence>
<dbReference type="SUPFAM" id="SSF53850">
    <property type="entry name" value="Periplasmic binding protein-like II"/>
    <property type="match status" value="1"/>
</dbReference>
<dbReference type="InterPro" id="IPR050962">
    <property type="entry name" value="Phosphate-bind_PstS"/>
</dbReference>
<feature type="binding site" evidence="5">
    <location>
        <position position="145"/>
    </location>
    <ligand>
        <name>phosphate</name>
        <dbReference type="ChEBI" id="CHEBI:43474"/>
    </ligand>
</feature>
<dbReference type="NCBIfam" id="TIGR00975">
    <property type="entry name" value="3a0107s03"/>
    <property type="match status" value="1"/>
</dbReference>